<feature type="chain" id="PRO_5042527724" description="Secreted protein" evidence="1">
    <location>
        <begin position="22"/>
        <end position="80"/>
    </location>
</feature>
<protein>
    <recommendedName>
        <fullName evidence="4">Secreted protein</fullName>
    </recommendedName>
</protein>
<evidence type="ECO:0000313" key="3">
    <source>
        <dbReference type="Proteomes" id="UP001227192"/>
    </source>
</evidence>
<comment type="caution">
    <text evidence="2">The sequence shown here is derived from an EMBL/GenBank/DDBJ whole genome shotgun (WGS) entry which is preliminary data.</text>
</comment>
<accession>A0AAI9TIZ1</accession>
<dbReference type="Proteomes" id="UP001227192">
    <property type="component" value="Unassembled WGS sequence"/>
</dbReference>
<reference evidence="2" key="1">
    <citation type="submission" date="2015-06" db="EMBL/GenBank/DDBJ databases">
        <authorList>
            <person name="Nguyen H."/>
        </authorList>
    </citation>
    <scope>NUCLEOTIDE SEQUENCE</scope>
    <source>
        <strain evidence="2">DAOM 180753</strain>
    </source>
</reference>
<reference evidence="2" key="2">
    <citation type="journal article" date="2016" name="Fungal Biol.">
        <title>Ochratoxin A production by Penicillium thymicola.</title>
        <authorList>
            <person name="Nguyen H.D.T."/>
            <person name="McMullin D.R."/>
            <person name="Ponomareva E."/>
            <person name="Riley R."/>
            <person name="Pomraning K.R."/>
            <person name="Baker S.E."/>
            <person name="Seifert K.A."/>
        </authorList>
    </citation>
    <scope>NUCLEOTIDE SEQUENCE</scope>
    <source>
        <strain evidence="2">DAOM 180753</strain>
    </source>
</reference>
<keyword evidence="3" id="KW-1185">Reference proteome</keyword>
<evidence type="ECO:0000313" key="2">
    <source>
        <dbReference type="EMBL" id="KAJ9487640.1"/>
    </source>
</evidence>
<gene>
    <name evidence="2" type="ORF">VN97_g5657</name>
</gene>
<proteinExistence type="predicted"/>
<dbReference type="AlphaFoldDB" id="A0AAI9TIZ1"/>
<organism evidence="2 3">
    <name type="scientific">Penicillium thymicola</name>
    <dbReference type="NCBI Taxonomy" id="293382"/>
    <lineage>
        <taxon>Eukaryota</taxon>
        <taxon>Fungi</taxon>
        <taxon>Dikarya</taxon>
        <taxon>Ascomycota</taxon>
        <taxon>Pezizomycotina</taxon>
        <taxon>Eurotiomycetes</taxon>
        <taxon>Eurotiomycetidae</taxon>
        <taxon>Eurotiales</taxon>
        <taxon>Aspergillaceae</taxon>
        <taxon>Penicillium</taxon>
    </lineage>
</organism>
<evidence type="ECO:0008006" key="4">
    <source>
        <dbReference type="Google" id="ProtNLM"/>
    </source>
</evidence>
<keyword evidence="1" id="KW-0732">Signal</keyword>
<name>A0AAI9TIZ1_PENTH</name>
<feature type="signal peptide" evidence="1">
    <location>
        <begin position="1"/>
        <end position="21"/>
    </location>
</feature>
<sequence>MFALLMCALSLSAYMRTVLESLSQFIYDLPSLKDAPFRLIPHFPGSLPAYGAHGPRTKPHVGLRSTAPLLEYNTIQYSLL</sequence>
<evidence type="ECO:0000256" key="1">
    <source>
        <dbReference type="SAM" id="SignalP"/>
    </source>
</evidence>
<dbReference type="EMBL" id="LACB01000150">
    <property type="protein sequence ID" value="KAJ9487640.1"/>
    <property type="molecule type" value="Genomic_DNA"/>
</dbReference>